<name>A0A5J4YLB0_PORPP</name>
<feature type="coiled-coil region" evidence="1">
    <location>
        <begin position="129"/>
        <end position="462"/>
    </location>
</feature>
<organism evidence="3 4">
    <name type="scientific">Porphyridium purpureum</name>
    <name type="common">Red alga</name>
    <name type="synonym">Porphyridium cruentum</name>
    <dbReference type="NCBI Taxonomy" id="35688"/>
    <lineage>
        <taxon>Eukaryota</taxon>
        <taxon>Rhodophyta</taxon>
        <taxon>Bangiophyceae</taxon>
        <taxon>Porphyridiales</taxon>
        <taxon>Porphyridiaceae</taxon>
        <taxon>Porphyridium</taxon>
    </lineage>
</organism>
<feature type="region of interest" description="Disordered" evidence="2">
    <location>
        <begin position="1028"/>
        <end position="1093"/>
    </location>
</feature>
<dbReference type="Proteomes" id="UP000324585">
    <property type="component" value="Unassembled WGS sequence"/>
</dbReference>
<feature type="compositionally biased region" description="Basic residues" evidence="2">
    <location>
        <begin position="1169"/>
        <end position="1182"/>
    </location>
</feature>
<feature type="coiled-coil region" evidence="1">
    <location>
        <begin position="523"/>
        <end position="754"/>
    </location>
</feature>
<keyword evidence="4" id="KW-1185">Reference proteome</keyword>
<accession>A0A5J4YLB0</accession>
<protein>
    <submittedName>
        <fullName evidence="3">Uncharacterized protein</fullName>
    </submittedName>
</protein>
<sequence>MGLGEVAVLGDSTSAMNAENAPPRVVPGKSKSLNGNLAIEAGLRIYHASQAEEARRLREEENLRVQEEAGRLDSNRLSAMTLAIKEKDKTIAETKSLLHRTRTAYLQTLAENQEAAEKNRVLKAELKRIGALLEEADSVKAERDALEEAHNLLLSSRNEISTALEAEKEQLKSDMELAECRNEEMRLAFDHVNGENEQLKFRLQQAESQNEQLTQRLYSAHSIDEQLNFRIEQAERTREEYRVRLELTLREKDELEKTLSVTDAKVEQLTLDLKQQEEVWAAGQAALRAAMQKQARDVENHMREYERSEAQARVMDCSRMNMFKQLEHVKACREELEDKVAAAESELHQIRSFAQSLEETLAETQLAYAQKEAVTHSEMEELRVQCINLEEQLTQLQQREAEQLEQIAEEKRKMEELSARKDELEDQLQELLPKYETAQMNLNKLRAQMDETETKVITSENELLQVKTFAETLETDLAEVRRASQHKDASFLADIQALQDRYDILTDELGLCRQREMEHLDQIEQESHEVHRLRALKEGLEEQLRDLVPRYEGALDNVEDLSMRLQQHEQLGDLERARMEELLSNHAEQVMLLEAEVEELKAERDTFSEERTLRLSSEGAVMKSLEIEIENQRERLRQSDGANEDLKQLLSQVTDDRDGALARCEALSIRLRENEEQYAEMSANYSGVCSQESSMNERMSWLELEIENLREHLKESLDVNEHLKEQLYAMTNERDDAEGRCESLSAALHTKEEESAEISAQCAESHERESLALKQIATLELNFEGMDERLNQSFEENEQLRQLMDQLITDRDEAVEQCEALRAALHANEEQDTEENAKCRECTARESSENERITSLEAEIEELDTHLKHTDETKKKLEQLLLEVTQDRDDLANRCKTLSASLHETKARCDELNTEFLESRAKISSDTERIEALQSEVDLLCSHQTESEQTSEQLALCRDELKAKTDEVAARERELYTSKSDMQALELRLAETKRNLSDKVESVCAEMRALETECQKLREQVRGSKRLFDEQHEQSASVASEKQRPLAPEASFEQGRNDLSLKEEAPKDEECERVSGQTKALRSHGTASPVEPRAKTVHAAVSHGAATLVLNRVSCAAEKLGSEHEIVRTLRQFEQSHVMYVDAAHRALSDITELLNMHEARTAPGAKPRTSHHRKPIQPVRR</sequence>
<dbReference type="AlphaFoldDB" id="A0A5J4YLB0"/>
<comment type="caution">
    <text evidence="3">The sequence shown here is derived from an EMBL/GenBank/DDBJ whole genome shotgun (WGS) entry which is preliminary data.</text>
</comment>
<evidence type="ECO:0000313" key="3">
    <source>
        <dbReference type="EMBL" id="KAA8491772.1"/>
    </source>
</evidence>
<keyword evidence="1" id="KW-0175">Coiled coil</keyword>
<dbReference type="EMBL" id="VRMN01000011">
    <property type="protein sequence ID" value="KAA8491772.1"/>
    <property type="molecule type" value="Genomic_DNA"/>
</dbReference>
<dbReference type="OMA" id="EQMIEQW"/>
<feature type="coiled-coil region" evidence="1">
    <location>
        <begin position="790"/>
        <end position="915"/>
    </location>
</feature>
<evidence type="ECO:0000256" key="1">
    <source>
        <dbReference type="SAM" id="Coils"/>
    </source>
</evidence>
<evidence type="ECO:0000313" key="4">
    <source>
        <dbReference type="Proteomes" id="UP000324585"/>
    </source>
</evidence>
<evidence type="ECO:0000256" key="2">
    <source>
        <dbReference type="SAM" id="MobiDB-lite"/>
    </source>
</evidence>
<feature type="region of interest" description="Disordered" evidence="2">
    <location>
        <begin position="1161"/>
        <end position="1182"/>
    </location>
</feature>
<reference evidence="4" key="1">
    <citation type="journal article" date="2019" name="Nat. Commun.">
        <title>Expansion of phycobilisome linker gene families in mesophilic red algae.</title>
        <authorList>
            <person name="Lee J."/>
            <person name="Kim D."/>
            <person name="Bhattacharya D."/>
            <person name="Yoon H.S."/>
        </authorList>
    </citation>
    <scope>NUCLEOTIDE SEQUENCE [LARGE SCALE GENOMIC DNA]</scope>
    <source>
        <strain evidence="4">CCMP 1328</strain>
    </source>
</reference>
<gene>
    <name evidence="3" type="ORF">FVE85_8254</name>
</gene>
<proteinExistence type="predicted"/>
<feature type="compositionally biased region" description="Basic and acidic residues" evidence="2">
    <location>
        <begin position="1055"/>
        <end position="1073"/>
    </location>
</feature>
<dbReference type="Gene3D" id="1.10.287.1490">
    <property type="match status" value="1"/>
</dbReference>
<feature type="coiled-coil region" evidence="1">
    <location>
        <begin position="982"/>
        <end position="1027"/>
    </location>
</feature>
<feature type="region of interest" description="Disordered" evidence="2">
    <location>
        <begin position="9"/>
        <end position="29"/>
    </location>
</feature>